<dbReference type="Proteomes" id="UP000008062">
    <property type="component" value="Chromosome 19"/>
</dbReference>
<dbReference type="RefSeq" id="XP_003847017.1">
    <property type="nucleotide sequence ID" value="XM_003846969.1"/>
</dbReference>
<organism evidence="1 2">
    <name type="scientific">Zymoseptoria tritici (strain CBS 115943 / IPO323)</name>
    <name type="common">Speckled leaf blotch fungus</name>
    <name type="synonym">Septoria tritici</name>
    <dbReference type="NCBI Taxonomy" id="336722"/>
    <lineage>
        <taxon>Eukaryota</taxon>
        <taxon>Fungi</taxon>
        <taxon>Dikarya</taxon>
        <taxon>Ascomycota</taxon>
        <taxon>Pezizomycotina</taxon>
        <taxon>Dothideomycetes</taxon>
        <taxon>Dothideomycetidae</taxon>
        <taxon>Mycosphaerellales</taxon>
        <taxon>Mycosphaerellaceae</taxon>
        <taxon>Zymoseptoria</taxon>
    </lineage>
</organism>
<protein>
    <submittedName>
        <fullName evidence="1">Uncharacterized protein</fullName>
    </submittedName>
</protein>
<dbReference type="EMBL" id="CM001214">
    <property type="protein sequence ID" value="EGP81993.1"/>
    <property type="molecule type" value="Genomic_DNA"/>
</dbReference>
<sequence length="114" mass="12490">MSGLLHTVGRTVEDSATYKTTETWLAVCNVVSVELGSRGFERVVASQPRRVPTNFCHHARRRRSTPSSATNMGWDGKVAYHVASGAYVDHGSHSSSSTRRALDNPELECVEISD</sequence>
<dbReference type="GeneID" id="13399412"/>
<name>F9XRX0_ZYMTI</name>
<dbReference type="AlphaFoldDB" id="F9XRX0"/>
<accession>F9XRX0</accession>
<dbReference type="InParanoid" id="F9XRX0"/>
<evidence type="ECO:0000313" key="2">
    <source>
        <dbReference type="Proteomes" id="UP000008062"/>
    </source>
</evidence>
<dbReference type="HOGENOM" id="CLU_2123016_0_0_1"/>
<gene>
    <name evidence="1" type="ORF">MYCGRDRAFT_97964</name>
</gene>
<proteinExistence type="predicted"/>
<evidence type="ECO:0000313" key="1">
    <source>
        <dbReference type="EMBL" id="EGP81993.1"/>
    </source>
</evidence>
<keyword evidence="2" id="KW-1185">Reference proteome</keyword>
<dbReference type="KEGG" id="ztr:MYCGRDRAFT_97964"/>
<reference evidence="1 2" key="1">
    <citation type="journal article" date="2011" name="PLoS Genet.">
        <title>Finished genome of the fungal wheat pathogen Mycosphaerella graminicola reveals dispensome structure, chromosome plasticity, and stealth pathogenesis.</title>
        <authorList>
            <person name="Goodwin S.B."/>
            <person name="Ben M'barek S."/>
            <person name="Dhillon B."/>
            <person name="Wittenberg A.H.J."/>
            <person name="Crane C.F."/>
            <person name="Hane J.K."/>
            <person name="Foster A.J."/>
            <person name="Van der Lee T.A.J."/>
            <person name="Grimwood J."/>
            <person name="Aerts A."/>
            <person name="Antoniw J."/>
            <person name="Bailey A."/>
            <person name="Bluhm B."/>
            <person name="Bowler J."/>
            <person name="Bristow J."/>
            <person name="van der Burgt A."/>
            <person name="Canto-Canche B."/>
            <person name="Churchill A.C.L."/>
            <person name="Conde-Ferraez L."/>
            <person name="Cools H.J."/>
            <person name="Coutinho P.M."/>
            <person name="Csukai M."/>
            <person name="Dehal P."/>
            <person name="De Wit P."/>
            <person name="Donzelli B."/>
            <person name="van de Geest H.C."/>
            <person name="van Ham R.C.H.J."/>
            <person name="Hammond-Kosack K.E."/>
            <person name="Henrissat B."/>
            <person name="Kilian A."/>
            <person name="Kobayashi A.K."/>
            <person name="Koopmann E."/>
            <person name="Kourmpetis Y."/>
            <person name="Kuzniar A."/>
            <person name="Lindquist E."/>
            <person name="Lombard V."/>
            <person name="Maliepaard C."/>
            <person name="Martins N."/>
            <person name="Mehrabi R."/>
            <person name="Nap J.P.H."/>
            <person name="Ponomarenko A."/>
            <person name="Rudd J.J."/>
            <person name="Salamov A."/>
            <person name="Schmutz J."/>
            <person name="Schouten H.J."/>
            <person name="Shapiro H."/>
            <person name="Stergiopoulos I."/>
            <person name="Torriani S.F.F."/>
            <person name="Tu H."/>
            <person name="de Vries R.P."/>
            <person name="Waalwijk C."/>
            <person name="Ware S.B."/>
            <person name="Wiebenga A."/>
            <person name="Zwiers L.-H."/>
            <person name="Oliver R.P."/>
            <person name="Grigoriev I.V."/>
            <person name="Kema G.H.J."/>
        </authorList>
    </citation>
    <scope>NUCLEOTIDE SEQUENCE [LARGE SCALE GENOMIC DNA]</scope>
    <source>
        <strain evidence="2">CBS 115943 / IPO323</strain>
    </source>
</reference>